<dbReference type="PROSITE" id="PS00012">
    <property type="entry name" value="PHOSPHOPANTETHEINE"/>
    <property type="match status" value="1"/>
</dbReference>
<evidence type="ECO:0000313" key="4">
    <source>
        <dbReference type="Proteomes" id="UP000220768"/>
    </source>
</evidence>
<dbReference type="EMBL" id="NWSV01000035">
    <property type="protein sequence ID" value="PDT00563.1"/>
    <property type="molecule type" value="Genomic_DNA"/>
</dbReference>
<keyword evidence="4" id="KW-1185">Reference proteome</keyword>
<feature type="transmembrane region" description="Helical" evidence="1">
    <location>
        <begin position="568"/>
        <end position="588"/>
    </location>
</feature>
<keyword evidence="1" id="KW-0812">Transmembrane</keyword>
<dbReference type="InterPro" id="IPR050237">
    <property type="entry name" value="ATP-dep_AMP-bd_enzyme"/>
</dbReference>
<name>A0A2A6J3Z4_9HYPH</name>
<feature type="domain" description="AMP-dependent synthetase/ligase" evidence="2">
    <location>
        <begin position="114"/>
        <end position="334"/>
    </location>
</feature>
<accession>A0A2A6J3Z4</accession>
<dbReference type="InterPro" id="IPR020845">
    <property type="entry name" value="AMP-binding_CS"/>
</dbReference>
<dbReference type="PROSITE" id="PS00455">
    <property type="entry name" value="AMP_BINDING"/>
    <property type="match status" value="1"/>
</dbReference>
<dbReference type="Proteomes" id="UP000220768">
    <property type="component" value="Unassembled WGS sequence"/>
</dbReference>
<gene>
    <name evidence="3" type="ORF">CO666_30175</name>
</gene>
<evidence type="ECO:0000259" key="2">
    <source>
        <dbReference type="Pfam" id="PF00501"/>
    </source>
</evidence>
<dbReference type="RefSeq" id="WP_097615686.1">
    <property type="nucleotide sequence ID" value="NZ_NWSV01000035.1"/>
</dbReference>
<sequence length="905" mass="98530">MTPVDILSEIVRADDRVALVFADGRTLSYADLNARTLRFAERLGQGEKRLVAISAETSEHMIVAYLGALRAGHAVAMLPPCDDRLWSDFLAAFQPDFTFRPADGRWRLIEESRPGRTQPLHPDLALVLMTSGSSGAAKAVRLSYANLDANARVIADYLELSSADRAALVLPLHYSYGLSVLHSHLIVGGSIFLPGVSVMSEDFAGVIGESGCTNFSGVPYSYELMEKTRFRTAGLGALRFMTVAGGRLAPELIRRYRDYISAGGGRFFVMYGQTEAAARIAFVPPESLSDNEERIGIAIPGGSLSLADDDGNPIDRPGVAGELVYAGPNVMMGYGADRADLARPAEVEALHTGDIAVRDEEGFFRIVGRKSRFAKVAGLRIGFDIMEQVLVEAGIAAAVLGDDEGLQAYVTDAGVADRAWRILAEASRLPANLICVAEQTDLPRLASGKIDYDSLGETMRKTREKNRPAAVSVLEAYARIFYPLTVGRNDSFVSLGGDSLRFLQLTMEFDRLGVDLPEGWAQARIAELDNGRPAVRSSRLADIRALPTDLVLRAIAILLVVVHHEMLWPIPGGSGVMLLLVGFSLARFQSAHFLAGQFRHALRPAVNVLIPYFLIVAVYAFAWRTVPWASITLTGNFGYADPERHEMVPYLYWFIEAYAQMLLVFSLIFAVPAVRKLARARPFAFSLGLLGLAVAARFSLPLVFDIGKRQIFTIYWGFHLGIFGWCAGLADRAAQRMVLTALAAAVLGYLAFWETVWIGTTIKYLTIFAALLALLYLPRIRLAVWLARLVTPVAVSAFPIYLLHRFVPELLMTPAAGALPAPAFHLLAIAGGLAVGIFANKTVAEFRNLLGGMAIAKNTDVPQPALLLQRPFVVRRMVVRDLIGSQTCASSGTRSPGLQFDSNTP</sequence>
<keyword evidence="1" id="KW-0472">Membrane</keyword>
<dbReference type="PANTHER" id="PTHR43767:SF10">
    <property type="entry name" value="SURFACTIN SYNTHASE SUBUNIT 1"/>
    <property type="match status" value="1"/>
</dbReference>
<dbReference type="Pfam" id="PF00501">
    <property type="entry name" value="AMP-binding"/>
    <property type="match status" value="2"/>
</dbReference>
<dbReference type="AlphaFoldDB" id="A0A2A6J3Z4"/>
<dbReference type="PANTHER" id="PTHR43767">
    <property type="entry name" value="LONG-CHAIN-FATTY-ACID--COA LIGASE"/>
    <property type="match status" value="1"/>
</dbReference>
<feature type="transmembrane region" description="Helical" evidence="1">
    <location>
        <begin position="785"/>
        <end position="803"/>
    </location>
</feature>
<evidence type="ECO:0000313" key="3">
    <source>
        <dbReference type="EMBL" id="PDT00563.1"/>
    </source>
</evidence>
<dbReference type="SUPFAM" id="SSF56801">
    <property type="entry name" value="Acetyl-CoA synthetase-like"/>
    <property type="match status" value="1"/>
</dbReference>
<organism evidence="3 4">
    <name type="scientific">Rhizobium chutanense</name>
    <dbReference type="NCBI Taxonomy" id="2035448"/>
    <lineage>
        <taxon>Bacteria</taxon>
        <taxon>Pseudomonadati</taxon>
        <taxon>Pseudomonadota</taxon>
        <taxon>Alphaproteobacteria</taxon>
        <taxon>Hyphomicrobiales</taxon>
        <taxon>Rhizobiaceae</taxon>
        <taxon>Rhizobium/Agrobacterium group</taxon>
        <taxon>Rhizobium</taxon>
    </lineage>
</organism>
<keyword evidence="1" id="KW-1133">Transmembrane helix</keyword>
<proteinExistence type="predicted"/>
<dbReference type="InterPro" id="IPR042099">
    <property type="entry name" value="ANL_N_sf"/>
</dbReference>
<feature type="transmembrane region" description="Helical" evidence="1">
    <location>
        <begin position="710"/>
        <end position="730"/>
    </location>
</feature>
<evidence type="ECO:0000256" key="1">
    <source>
        <dbReference type="SAM" id="Phobius"/>
    </source>
</evidence>
<protein>
    <submittedName>
        <fullName evidence="3">AMP-dependent synthetase</fullName>
    </submittedName>
</protein>
<feature type="domain" description="AMP-dependent synthetase/ligase" evidence="2">
    <location>
        <begin position="13"/>
        <end position="80"/>
    </location>
</feature>
<feature type="transmembrane region" description="Helical" evidence="1">
    <location>
        <begin position="609"/>
        <end position="630"/>
    </location>
</feature>
<dbReference type="Gene3D" id="3.40.50.12780">
    <property type="entry name" value="N-terminal domain of ligase-like"/>
    <property type="match status" value="1"/>
</dbReference>
<feature type="transmembrane region" description="Helical" evidence="1">
    <location>
        <begin position="823"/>
        <end position="840"/>
    </location>
</feature>
<feature type="transmembrane region" description="Helical" evidence="1">
    <location>
        <begin position="762"/>
        <end position="778"/>
    </location>
</feature>
<reference evidence="3 4" key="1">
    <citation type="submission" date="2017-09" db="EMBL/GenBank/DDBJ databases">
        <title>Comparative genomics of rhizobia isolated from Phaseolus vulgaris in China.</title>
        <authorList>
            <person name="Tong W."/>
        </authorList>
    </citation>
    <scope>NUCLEOTIDE SEQUENCE [LARGE SCALE GENOMIC DNA]</scope>
    <source>
        <strain evidence="3 4">C5</strain>
    </source>
</reference>
<feature type="transmembrane region" description="Helical" evidence="1">
    <location>
        <begin position="650"/>
        <end position="671"/>
    </location>
</feature>
<dbReference type="InterPro" id="IPR006162">
    <property type="entry name" value="Ppantetheine_attach_site"/>
</dbReference>
<dbReference type="InterPro" id="IPR000873">
    <property type="entry name" value="AMP-dep_synth/lig_dom"/>
</dbReference>
<feature type="transmembrane region" description="Helical" evidence="1">
    <location>
        <begin position="683"/>
        <end position="704"/>
    </location>
</feature>
<feature type="transmembrane region" description="Helical" evidence="1">
    <location>
        <begin position="737"/>
        <end position="756"/>
    </location>
</feature>
<comment type="caution">
    <text evidence="3">The sequence shown here is derived from an EMBL/GenBank/DDBJ whole genome shotgun (WGS) entry which is preliminary data.</text>
</comment>